<evidence type="ECO:0000313" key="2">
    <source>
        <dbReference type="EMBL" id="KPN31042.1"/>
    </source>
</evidence>
<dbReference type="AlphaFoldDB" id="A0A0P7GQT3"/>
<comment type="caution">
    <text evidence="2">The sequence shown here is derived from an EMBL/GenBank/DDBJ whole genome shotgun (WGS) entry which is preliminary data.</text>
</comment>
<keyword evidence="1" id="KW-0812">Transmembrane</keyword>
<evidence type="ECO:0000256" key="1">
    <source>
        <dbReference type="SAM" id="Phobius"/>
    </source>
</evidence>
<sequence length="59" mass="5845">MASELLNMAYAWAGVVVAVGGVFATMTVTDGPEESNVASGVTAIAVAVFSIALVASLTL</sequence>
<reference evidence="3" key="1">
    <citation type="submission" date="2013-11" db="EMBL/GenBank/DDBJ databases">
        <authorList>
            <person name="Hoang H.T."/>
            <person name="Killian M.L."/>
            <person name="Madson D.M."/>
            <person name="Arruda P.H.E."/>
            <person name="Sun D."/>
            <person name="Schwartz K.J."/>
            <person name="Yoon K."/>
        </authorList>
    </citation>
    <scope>NUCLEOTIDE SEQUENCE [LARGE SCALE GENOMIC DNA]</scope>
    <source>
        <strain evidence="3">CDK2</strain>
    </source>
</reference>
<dbReference type="RefSeq" id="WP_054583795.1">
    <property type="nucleotide sequence ID" value="NZ_LGUC01000001.1"/>
</dbReference>
<feature type="transmembrane region" description="Helical" evidence="1">
    <location>
        <begin position="37"/>
        <end position="57"/>
    </location>
</feature>
<name>A0A0P7GQT3_9EURY</name>
<accession>A0A0P7GQT3</accession>
<keyword evidence="3" id="KW-1185">Reference proteome</keyword>
<keyword evidence="1" id="KW-0472">Membrane</keyword>
<dbReference type="Proteomes" id="UP000050535">
    <property type="component" value="Unassembled WGS sequence"/>
</dbReference>
<feature type="transmembrane region" description="Helical" evidence="1">
    <location>
        <begin position="7"/>
        <end position="25"/>
    </location>
</feature>
<evidence type="ECO:0000313" key="3">
    <source>
        <dbReference type="Proteomes" id="UP000050535"/>
    </source>
</evidence>
<keyword evidence="1" id="KW-1133">Transmembrane helix</keyword>
<protein>
    <submittedName>
        <fullName evidence="2">Uncharacterized protein</fullName>
    </submittedName>
</protein>
<dbReference type="EMBL" id="LGUC01000001">
    <property type="protein sequence ID" value="KPN31042.1"/>
    <property type="molecule type" value="Genomic_DNA"/>
</dbReference>
<gene>
    <name evidence="2" type="ORF">SY89_01784</name>
</gene>
<proteinExistence type="predicted"/>
<organism evidence="2 3">
    <name type="scientific">Halolamina pelagica</name>
    <dbReference type="NCBI Taxonomy" id="699431"/>
    <lineage>
        <taxon>Archaea</taxon>
        <taxon>Methanobacteriati</taxon>
        <taxon>Methanobacteriota</taxon>
        <taxon>Stenosarchaea group</taxon>
        <taxon>Halobacteria</taxon>
        <taxon>Halobacteriales</taxon>
        <taxon>Haloferacaceae</taxon>
    </lineage>
</organism>